<protein>
    <submittedName>
        <fullName evidence="1">Uncharacterized protein</fullName>
    </submittedName>
</protein>
<comment type="caution">
    <text evidence="1">The sequence shown here is derived from an EMBL/GenBank/DDBJ whole genome shotgun (WGS) entry which is preliminary data.</text>
</comment>
<accession>A0A3R8Z6R0</accession>
<evidence type="ECO:0000313" key="1">
    <source>
        <dbReference type="EMBL" id="RRT88585.1"/>
    </source>
</evidence>
<sequence>MKIELLITGLFLSALTQAQVGVDTRAPQSSLDVNGDFGLRKRIFLDNNNVESKGTKEQILVSQGEGLPPTWKSLRIPEYEPNKFYLIFNDSFSDQIGIQIAPNNNSSVNVSTELIDGALLSDLKLKGFNEIPGLAKSFNVNSKSSKVYFLFETVVQQNNSTSTNGENIKYTCGIFVDGKLKSARINTIYTNSSASTFLTHTQIGGTSNLTLGSHSINIACAKLSGSTRDLAIGRNVDAVTNINTFMAQSSLKVDVYEIPENFNSIFN</sequence>
<organism evidence="1 2">
    <name type="scientific">Empedobacter falsenii</name>
    <dbReference type="NCBI Taxonomy" id="343874"/>
    <lineage>
        <taxon>Bacteria</taxon>
        <taxon>Pseudomonadati</taxon>
        <taxon>Bacteroidota</taxon>
        <taxon>Flavobacteriia</taxon>
        <taxon>Flavobacteriales</taxon>
        <taxon>Weeksellaceae</taxon>
        <taxon>Empedobacter</taxon>
    </lineage>
</organism>
<dbReference type="AlphaFoldDB" id="A0A3R8Z6R0"/>
<evidence type="ECO:0000313" key="2">
    <source>
        <dbReference type="Proteomes" id="UP000267844"/>
    </source>
</evidence>
<dbReference type="RefSeq" id="WP_125350544.1">
    <property type="nucleotide sequence ID" value="NZ_RHPN01000039.1"/>
</dbReference>
<dbReference type="Proteomes" id="UP000267844">
    <property type="component" value="Unassembled WGS sequence"/>
</dbReference>
<proteinExistence type="predicted"/>
<reference evidence="1 2" key="1">
    <citation type="submission" date="2018-10" db="EMBL/GenBank/DDBJ databases">
        <title>Transmission dynamics of multidrug resistant bacteria on intensive care unit surfaces.</title>
        <authorList>
            <person name="D'Souza A.W."/>
            <person name="Potter R.F."/>
            <person name="Wallace M."/>
            <person name="Shupe A."/>
            <person name="Patel S."/>
            <person name="Sun S."/>
            <person name="Gul D."/>
            <person name="Kwon J.H."/>
            <person name="Andleeb S."/>
            <person name="Burnham C.-A.D."/>
            <person name="Dantas G."/>
        </authorList>
    </citation>
    <scope>NUCLEOTIDE SEQUENCE [LARGE SCALE GENOMIC DNA]</scope>
    <source>
        <strain evidence="1 2">WF_348</strain>
    </source>
</reference>
<gene>
    <name evidence="1" type="ORF">EGI89_13385</name>
</gene>
<name>A0A3R8Z6R0_9FLAO</name>
<dbReference type="EMBL" id="RHPO01000040">
    <property type="protein sequence ID" value="RRT88585.1"/>
    <property type="molecule type" value="Genomic_DNA"/>
</dbReference>